<organism evidence="3">
    <name type="scientific">Streptomyces haneummycinicus</name>
    <dbReference type="NCBI Taxonomy" id="3074435"/>
    <lineage>
        <taxon>Bacteria</taxon>
        <taxon>Bacillati</taxon>
        <taxon>Actinomycetota</taxon>
        <taxon>Actinomycetes</taxon>
        <taxon>Kitasatosporales</taxon>
        <taxon>Streptomycetaceae</taxon>
        <taxon>Streptomyces</taxon>
    </lineage>
</organism>
<gene>
    <name evidence="3" type="ORF">SHKM778_93370</name>
</gene>
<keyword evidence="2" id="KW-0812">Transmembrane</keyword>
<dbReference type="PANTHER" id="PTHR41771:SF1">
    <property type="entry name" value="MEMBRANE PROTEIN"/>
    <property type="match status" value="1"/>
</dbReference>
<dbReference type="InterPro" id="IPR012507">
    <property type="entry name" value="YibE_F"/>
</dbReference>
<sequence>MGTVANSELVAEEIVRTLIGSIGLVASVPVTTALAALVVSADRPAAQARTQGHGQAQEHAQVPGQGPEARPAGRGGRGRRRKH</sequence>
<feature type="region of interest" description="Disordered" evidence="1">
    <location>
        <begin position="43"/>
        <end position="83"/>
    </location>
</feature>
<feature type="compositionally biased region" description="Low complexity" evidence="1">
    <location>
        <begin position="63"/>
        <end position="72"/>
    </location>
</feature>
<accession>A0AAT9I0C5</accession>
<evidence type="ECO:0000313" key="3">
    <source>
        <dbReference type="EMBL" id="BFO22949.1"/>
    </source>
</evidence>
<dbReference type="PANTHER" id="PTHR41771">
    <property type="entry name" value="MEMBRANE PROTEIN-RELATED"/>
    <property type="match status" value="1"/>
</dbReference>
<reference evidence="3" key="1">
    <citation type="submission" date="2024-06" db="EMBL/GenBank/DDBJ databases">
        <authorList>
            <consortium name="consrtm"/>
            <person name="Uemura M."/>
            <person name="Terahara T."/>
        </authorList>
    </citation>
    <scope>NUCLEOTIDE SEQUENCE</scope>
    <source>
        <strain evidence="3">KM77-8</strain>
    </source>
</reference>
<keyword evidence="2" id="KW-0472">Membrane</keyword>
<protein>
    <submittedName>
        <fullName evidence="3">Uncharacterized protein</fullName>
    </submittedName>
</protein>
<name>A0AAT9I0C5_9ACTN</name>
<evidence type="ECO:0000256" key="1">
    <source>
        <dbReference type="SAM" id="MobiDB-lite"/>
    </source>
</evidence>
<keyword evidence="2" id="KW-1133">Transmembrane helix</keyword>
<dbReference type="Pfam" id="PF07907">
    <property type="entry name" value="YibE_F"/>
    <property type="match status" value="1"/>
</dbReference>
<evidence type="ECO:0000256" key="2">
    <source>
        <dbReference type="SAM" id="Phobius"/>
    </source>
</evidence>
<dbReference type="EMBL" id="AP035768">
    <property type="protein sequence ID" value="BFO22949.1"/>
    <property type="molecule type" value="Genomic_DNA"/>
</dbReference>
<feature type="transmembrane region" description="Helical" evidence="2">
    <location>
        <begin position="18"/>
        <end position="39"/>
    </location>
</feature>
<proteinExistence type="predicted"/>
<reference evidence="3" key="2">
    <citation type="submission" date="2024-07" db="EMBL/GenBank/DDBJ databases">
        <title>Streptomyces haneummycinica sp. nov., a new antibiotic-producing actinobacterium isolated from marine sediment.</title>
        <authorList>
            <person name="Uemura M."/>
            <person name="Hamada M."/>
            <person name="Hirano S."/>
            <person name="Kobayashi K."/>
            <person name="Ohshiro T."/>
            <person name="Kobayashi T."/>
            <person name="Terahara T."/>
        </authorList>
    </citation>
    <scope>NUCLEOTIDE SEQUENCE</scope>
    <source>
        <strain evidence="3">KM77-8</strain>
    </source>
</reference>
<dbReference type="AlphaFoldDB" id="A0AAT9I0C5"/>